<protein>
    <submittedName>
        <fullName evidence="1">NIT1</fullName>
    </submittedName>
</protein>
<accession>A0A0A9BE55</accession>
<organism evidence="1">
    <name type="scientific">Arundo donax</name>
    <name type="common">Giant reed</name>
    <name type="synonym">Donax arundinaceus</name>
    <dbReference type="NCBI Taxonomy" id="35708"/>
    <lineage>
        <taxon>Eukaryota</taxon>
        <taxon>Viridiplantae</taxon>
        <taxon>Streptophyta</taxon>
        <taxon>Embryophyta</taxon>
        <taxon>Tracheophyta</taxon>
        <taxon>Spermatophyta</taxon>
        <taxon>Magnoliopsida</taxon>
        <taxon>Liliopsida</taxon>
        <taxon>Poales</taxon>
        <taxon>Poaceae</taxon>
        <taxon>PACMAD clade</taxon>
        <taxon>Arundinoideae</taxon>
        <taxon>Arundineae</taxon>
        <taxon>Arundo</taxon>
    </lineage>
</organism>
<reference evidence="1" key="2">
    <citation type="journal article" date="2015" name="Data Brief">
        <title>Shoot transcriptome of the giant reed, Arundo donax.</title>
        <authorList>
            <person name="Barrero R.A."/>
            <person name="Guerrero F.D."/>
            <person name="Moolhuijzen P."/>
            <person name="Goolsby J.A."/>
            <person name="Tidwell J."/>
            <person name="Bellgard S.E."/>
            <person name="Bellgard M.I."/>
        </authorList>
    </citation>
    <scope>NUCLEOTIDE SEQUENCE</scope>
    <source>
        <tissue evidence="1">Shoot tissue taken approximately 20 cm above the soil surface</tissue>
    </source>
</reference>
<dbReference type="AlphaFoldDB" id="A0A0A9BE55"/>
<name>A0A0A9BE55_ARUDO</name>
<dbReference type="EMBL" id="GBRH01235641">
    <property type="protein sequence ID" value="JAD62254.1"/>
    <property type="molecule type" value="Transcribed_RNA"/>
</dbReference>
<evidence type="ECO:0000313" key="1">
    <source>
        <dbReference type="EMBL" id="JAD62254.1"/>
    </source>
</evidence>
<proteinExistence type="predicted"/>
<reference evidence="1" key="1">
    <citation type="submission" date="2014-09" db="EMBL/GenBank/DDBJ databases">
        <authorList>
            <person name="Magalhaes I.L.F."/>
            <person name="Oliveira U."/>
            <person name="Santos F.R."/>
            <person name="Vidigal T.H.D.A."/>
            <person name="Brescovit A.D."/>
            <person name="Santos A.J."/>
        </authorList>
    </citation>
    <scope>NUCLEOTIDE SEQUENCE</scope>
    <source>
        <tissue evidence="1">Shoot tissue taken approximately 20 cm above the soil surface</tissue>
    </source>
</reference>
<sequence>MDLQYLSMIPRLEKLVPSFAGKIGCHFSGRPCMPKVLRYIVLPLLISCQVGRLQ</sequence>